<dbReference type="EMBL" id="BAABGQ010000005">
    <property type="protein sequence ID" value="GAA4498882.1"/>
    <property type="molecule type" value="Genomic_DNA"/>
</dbReference>
<organism evidence="1 2">
    <name type="scientific">Hymenobacter ginsengisoli</name>
    <dbReference type="NCBI Taxonomy" id="1051626"/>
    <lineage>
        <taxon>Bacteria</taxon>
        <taxon>Pseudomonadati</taxon>
        <taxon>Bacteroidota</taxon>
        <taxon>Cytophagia</taxon>
        <taxon>Cytophagales</taxon>
        <taxon>Hymenobacteraceae</taxon>
        <taxon>Hymenobacter</taxon>
    </lineage>
</organism>
<gene>
    <name evidence="1" type="ORF">GCM10023172_16660</name>
</gene>
<protein>
    <submittedName>
        <fullName evidence="1">Uncharacterized protein</fullName>
    </submittedName>
</protein>
<evidence type="ECO:0000313" key="2">
    <source>
        <dbReference type="Proteomes" id="UP001501243"/>
    </source>
</evidence>
<reference evidence="2" key="1">
    <citation type="journal article" date="2019" name="Int. J. Syst. Evol. Microbiol.">
        <title>The Global Catalogue of Microorganisms (GCM) 10K type strain sequencing project: providing services to taxonomists for standard genome sequencing and annotation.</title>
        <authorList>
            <consortium name="The Broad Institute Genomics Platform"/>
            <consortium name="The Broad Institute Genome Sequencing Center for Infectious Disease"/>
            <person name="Wu L."/>
            <person name="Ma J."/>
        </authorList>
    </citation>
    <scope>NUCLEOTIDE SEQUENCE [LARGE SCALE GENOMIC DNA]</scope>
    <source>
        <strain evidence="2">JCM 17841</strain>
    </source>
</reference>
<dbReference type="Proteomes" id="UP001501243">
    <property type="component" value="Unassembled WGS sequence"/>
</dbReference>
<name>A0ABP8QAP1_9BACT</name>
<sequence length="64" mass="6384">MALPRQRFTHSPWVSILVAARKEATTTERCLQALAAAAPGVAMGITTAGGGCLGAGRGSTGCLA</sequence>
<evidence type="ECO:0000313" key="1">
    <source>
        <dbReference type="EMBL" id="GAA4498882.1"/>
    </source>
</evidence>
<proteinExistence type="predicted"/>
<comment type="caution">
    <text evidence="1">The sequence shown here is derived from an EMBL/GenBank/DDBJ whole genome shotgun (WGS) entry which is preliminary data.</text>
</comment>
<keyword evidence="2" id="KW-1185">Reference proteome</keyword>
<accession>A0ABP8QAP1</accession>